<reference evidence="1 2" key="1">
    <citation type="journal article" date="2016" name="Nat. Commun.">
        <title>Thousands of microbial genomes shed light on interconnected biogeochemical processes in an aquifer system.</title>
        <authorList>
            <person name="Anantharaman K."/>
            <person name="Brown C.T."/>
            <person name="Hug L.A."/>
            <person name="Sharon I."/>
            <person name="Castelle C.J."/>
            <person name="Probst A.J."/>
            <person name="Thomas B.C."/>
            <person name="Singh A."/>
            <person name="Wilkins M.J."/>
            <person name="Karaoz U."/>
            <person name="Brodie E.L."/>
            <person name="Williams K.H."/>
            <person name="Hubbard S.S."/>
            <person name="Banfield J.F."/>
        </authorList>
    </citation>
    <scope>NUCLEOTIDE SEQUENCE [LARGE SCALE GENOMIC DNA]</scope>
</reference>
<organism evidence="1 2">
    <name type="scientific">Candidatus Taylorbacteria bacterium RIFCSPLOWO2_01_FULL_48_100</name>
    <dbReference type="NCBI Taxonomy" id="1802322"/>
    <lineage>
        <taxon>Bacteria</taxon>
        <taxon>Candidatus Tayloriibacteriota</taxon>
    </lineage>
</organism>
<proteinExistence type="predicted"/>
<dbReference type="EMBL" id="MHSA01000001">
    <property type="protein sequence ID" value="OHA35132.1"/>
    <property type="molecule type" value="Genomic_DNA"/>
</dbReference>
<sequence length="84" mass="9546">MKENGNLELCLLTTIHHVDTHKIGLMMAGGATVEDFRYRFNLVRENVEAAFAHVKKIRVAAEAGKNEEVLRLLNDQTLEFGHNR</sequence>
<dbReference type="Proteomes" id="UP000177797">
    <property type="component" value="Unassembled WGS sequence"/>
</dbReference>
<protein>
    <submittedName>
        <fullName evidence="1">Uncharacterized protein</fullName>
    </submittedName>
</protein>
<accession>A0A1G2NIG5</accession>
<evidence type="ECO:0000313" key="2">
    <source>
        <dbReference type="Proteomes" id="UP000177797"/>
    </source>
</evidence>
<dbReference type="AlphaFoldDB" id="A0A1G2NIG5"/>
<comment type="caution">
    <text evidence="1">The sequence shown here is derived from an EMBL/GenBank/DDBJ whole genome shotgun (WGS) entry which is preliminary data.</text>
</comment>
<gene>
    <name evidence="1" type="ORF">A2938_01825</name>
</gene>
<name>A0A1G2NIG5_9BACT</name>
<evidence type="ECO:0000313" key="1">
    <source>
        <dbReference type="EMBL" id="OHA35132.1"/>
    </source>
</evidence>